<evidence type="ECO:0000313" key="2">
    <source>
        <dbReference type="Proteomes" id="UP000604273"/>
    </source>
</evidence>
<dbReference type="Proteomes" id="UP000604273">
    <property type="component" value="Unassembled WGS sequence"/>
</dbReference>
<reference evidence="1" key="1">
    <citation type="journal article" date="2020" name="BMC Genomics">
        <title>Correction to: Identification and distribution of gene clusters required for synthesis of sphingolipid metabolism inhibitors in diverse species of the filamentous fungus Fusarium.</title>
        <authorList>
            <person name="Kim H.S."/>
            <person name="Lohmar J.M."/>
            <person name="Busman M."/>
            <person name="Brown D.W."/>
            <person name="Naumann T.A."/>
            <person name="Divon H.H."/>
            <person name="Lysoe E."/>
            <person name="Uhlig S."/>
            <person name="Proctor R.H."/>
        </authorList>
    </citation>
    <scope>NUCLEOTIDE SEQUENCE</scope>
    <source>
        <strain evidence="1">NRRL 45417</strain>
    </source>
</reference>
<dbReference type="OrthoDB" id="5069756at2759"/>
<name>A0A8H4SVV9_9HYPO</name>
<protein>
    <submittedName>
        <fullName evidence="1">Uncharacterized protein</fullName>
    </submittedName>
</protein>
<reference evidence="1" key="2">
    <citation type="submission" date="2020-05" db="EMBL/GenBank/DDBJ databases">
        <authorList>
            <person name="Kim H.-S."/>
            <person name="Proctor R.H."/>
            <person name="Brown D.W."/>
        </authorList>
    </citation>
    <scope>NUCLEOTIDE SEQUENCE</scope>
    <source>
        <strain evidence="1">NRRL 45417</strain>
    </source>
</reference>
<keyword evidence="2" id="KW-1185">Reference proteome</keyword>
<dbReference type="EMBL" id="JABFAI010000305">
    <property type="protein sequence ID" value="KAF4946764.1"/>
    <property type="molecule type" value="Genomic_DNA"/>
</dbReference>
<sequence>MTTERQLGNWCKFHFETGEISVPSISIINTGNLRSLFREADEYEMNDVDETTGRVFAHYITSRRYDIDYETAARDQRMALREYMTALKAWALGRRYNLYGLVVLAREHAVDLSKLVNPMWVLEATIDTPLAMKHIDGIIHRIDDLTSDLLNSTTERLATGTLLHMSPPTSVGRLWVMLQFMLKARGPALRRGRRLVAETLPDLLPGMEEYLEYIQRVTQQNEGIDPGEGIPFEEDVAEHASRPYASGTCAVYFANKGPLHIPNSFLNENLKRYATFKVDESSHPSSELRLDSIMLDAGHVIIHYLVTGSYQCLQPQEEEPDKKVSAELSTAIRVYVATGIMGLPQLREMTRAEIVHLGDQLSLPVLITVMEAAALSFDSYPGIAAYVESRVL</sequence>
<dbReference type="PANTHER" id="PTHR37538:SF1">
    <property type="entry name" value="BTB DOMAIN-CONTAINING PROTEIN"/>
    <property type="match status" value="1"/>
</dbReference>
<proteinExistence type="predicted"/>
<organism evidence="1 2">
    <name type="scientific">Fusarium gaditjirri</name>
    <dbReference type="NCBI Taxonomy" id="282569"/>
    <lineage>
        <taxon>Eukaryota</taxon>
        <taxon>Fungi</taxon>
        <taxon>Dikarya</taxon>
        <taxon>Ascomycota</taxon>
        <taxon>Pezizomycotina</taxon>
        <taxon>Sordariomycetes</taxon>
        <taxon>Hypocreomycetidae</taxon>
        <taxon>Hypocreales</taxon>
        <taxon>Nectriaceae</taxon>
        <taxon>Fusarium</taxon>
        <taxon>Fusarium nisikadoi species complex</taxon>
    </lineage>
</organism>
<accession>A0A8H4SVV9</accession>
<dbReference type="AlphaFoldDB" id="A0A8H4SVV9"/>
<gene>
    <name evidence="1" type="ORF">FGADI_10968</name>
</gene>
<comment type="caution">
    <text evidence="1">The sequence shown here is derived from an EMBL/GenBank/DDBJ whole genome shotgun (WGS) entry which is preliminary data.</text>
</comment>
<dbReference type="PANTHER" id="PTHR37538">
    <property type="entry name" value="BTB DOMAIN-CONTAINING PROTEIN"/>
    <property type="match status" value="1"/>
</dbReference>
<evidence type="ECO:0000313" key="1">
    <source>
        <dbReference type="EMBL" id="KAF4946764.1"/>
    </source>
</evidence>